<evidence type="ECO:0000313" key="2">
    <source>
        <dbReference type="EMBL" id="TNN42865.1"/>
    </source>
</evidence>
<comment type="caution">
    <text evidence="2">The sequence shown here is derived from an EMBL/GenBank/DDBJ whole genome shotgun (WGS) entry which is preliminary data.</text>
</comment>
<reference evidence="2 3" key="1">
    <citation type="submission" date="2019-03" db="EMBL/GenBank/DDBJ databases">
        <title>First draft genome of Liparis tanakae, snailfish: a comprehensive survey of snailfish specific genes.</title>
        <authorList>
            <person name="Kim W."/>
            <person name="Song I."/>
            <person name="Jeong J.-H."/>
            <person name="Kim D."/>
            <person name="Kim S."/>
            <person name="Ryu S."/>
            <person name="Song J.Y."/>
            <person name="Lee S.K."/>
        </authorList>
    </citation>
    <scope>NUCLEOTIDE SEQUENCE [LARGE SCALE GENOMIC DNA]</scope>
    <source>
        <tissue evidence="2">Muscle</tissue>
    </source>
</reference>
<protein>
    <submittedName>
        <fullName evidence="2">Uncharacterized protein</fullName>
    </submittedName>
</protein>
<dbReference type="Proteomes" id="UP000314294">
    <property type="component" value="Unassembled WGS sequence"/>
</dbReference>
<name>A0A4Z2FPN6_9TELE</name>
<feature type="compositionally biased region" description="Basic and acidic residues" evidence="1">
    <location>
        <begin position="301"/>
        <end position="318"/>
    </location>
</feature>
<evidence type="ECO:0000256" key="1">
    <source>
        <dbReference type="SAM" id="MobiDB-lite"/>
    </source>
</evidence>
<sequence length="360" mass="38701">MPPPPPVVTSSDSEQLVSALRDPDGFPVESKGEDVAMRAGGVTKTLDDMAVLANPRLVGPEDPDPEYRNPSDPSWCRGVLTPLLVQRGSDPSCDHWIVEVLVVERRAGGHQLAQPHVGDEEAAGQVEVLQHPERLRNLSERVVVVVVGVARPAPPSRSGPRRPSKEERLVRRPVAPGGPVKVLRATSATQQAECPHGDSPATPPYCRKAAPVRCSPPGLRPLLLQQQAPPASCVSAKLSAPPRLQSAASSMSARSAGSRTQTGAGVPGGLKTSARRRRPAGFFRASVSAMGIGELWSSLTRRAERRAPPPPEDARSPRPTDSFMALWSVSFSQPDRSRCSRERQPPSAAQLGRGRERDRW</sequence>
<feature type="region of interest" description="Disordered" evidence="1">
    <location>
        <begin position="244"/>
        <end position="273"/>
    </location>
</feature>
<feature type="region of interest" description="Disordered" evidence="1">
    <location>
        <begin position="301"/>
        <end position="360"/>
    </location>
</feature>
<evidence type="ECO:0000313" key="3">
    <source>
        <dbReference type="Proteomes" id="UP000314294"/>
    </source>
</evidence>
<feature type="region of interest" description="Disordered" evidence="1">
    <location>
        <begin position="151"/>
        <end position="179"/>
    </location>
</feature>
<gene>
    <name evidence="2" type="ORF">EYF80_046936</name>
</gene>
<organism evidence="2 3">
    <name type="scientific">Liparis tanakae</name>
    <name type="common">Tanaka's snailfish</name>
    <dbReference type="NCBI Taxonomy" id="230148"/>
    <lineage>
        <taxon>Eukaryota</taxon>
        <taxon>Metazoa</taxon>
        <taxon>Chordata</taxon>
        <taxon>Craniata</taxon>
        <taxon>Vertebrata</taxon>
        <taxon>Euteleostomi</taxon>
        <taxon>Actinopterygii</taxon>
        <taxon>Neopterygii</taxon>
        <taxon>Teleostei</taxon>
        <taxon>Neoteleostei</taxon>
        <taxon>Acanthomorphata</taxon>
        <taxon>Eupercaria</taxon>
        <taxon>Perciformes</taxon>
        <taxon>Cottioidei</taxon>
        <taxon>Cottales</taxon>
        <taxon>Liparidae</taxon>
        <taxon>Liparis</taxon>
    </lineage>
</organism>
<feature type="compositionally biased region" description="Low complexity" evidence="1">
    <location>
        <begin position="246"/>
        <end position="258"/>
    </location>
</feature>
<keyword evidence="3" id="KW-1185">Reference proteome</keyword>
<dbReference type="AlphaFoldDB" id="A0A4Z2FPN6"/>
<accession>A0A4Z2FPN6</accession>
<feature type="compositionally biased region" description="Basic and acidic residues" evidence="1">
    <location>
        <begin position="335"/>
        <end position="344"/>
    </location>
</feature>
<dbReference type="EMBL" id="SRLO01001006">
    <property type="protein sequence ID" value="TNN42865.1"/>
    <property type="molecule type" value="Genomic_DNA"/>
</dbReference>
<proteinExistence type="predicted"/>